<keyword evidence="9 13" id="KW-1133">Transmembrane helix</keyword>
<organism evidence="15 16">
    <name type="scientific">Lysobacter niastensis</name>
    <dbReference type="NCBI Taxonomy" id="380629"/>
    <lineage>
        <taxon>Bacteria</taxon>
        <taxon>Pseudomonadati</taxon>
        <taxon>Pseudomonadota</taxon>
        <taxon>Gammaproteobacteria</taxon>
        <taxon>Lysobacterales</taxon>
        <taxon>Lysobacteraceae</taxon>
        <taxon>Lysobacter</taxon>
    </lineage>
</organism>
<dbReference type="Proteomes" id="UP001429984">
    <property type="component" value="Unassembled WGS sequence"/>
</dbReference>
<evidence type="ECO:0000256" key="5">
    <source>
        <dbReference type="ARBA" id="ARBA00022617"/>
    </source>
</evidence>
<comment type="similarity">
    <text evidence="12">Belongs to the cytochrome b561 family.</text>
</comment>
<reference evidence="15 16" key="1">
    <citation type="submission" date="2020-11" db="EMBL/GenBank/DDBJ databases">
        <title>Draft Genome Sequence and Secondary Metabolite Biosynthetic Potential of the Lysobacter niastensis Type strain DSM 18481.</title>
        <authorList>
            <person name="Turrini P."/>
            <person name="Artuso I."/>
            <person name="Tescari M."/>
            <person name="Lugli G.A."/>
            <person name="Frangipani E."/>
            <person name="Ventura M."/>
            <person name="Visca P."/>
        </authorList>
    </citation>
    <scope>NUCLEOTIDE SEQUENCE [LARGE SCALE GENOMIC DNA]</scope>
    <source>
        <strain evidence="15 16">DSM 18481</strain>
    </source>
</reference>
<evidence type="ECO:0000256" key="7">
    <source>
        <dbReference type="ARBA" id="ARBA00022723"/>
    </source>
</evidence>
<evidence type="ECO:0000259" key="14">
    <source>
        <dbReference type="Pfam" id="PF01292"/>
    </source>
</evidence>
<comment type="cofactor">
    <cofactor evidence="1">
        <name>heme b</name>
        <dbReference type="ChEBI" id="CHEBI:60344"/>
    </cofactor>
</comment>
<comment type="caution">
    <text evidence="15">The sequence shown here is derived from an EMBL/GenBank/DDBJ whole genome shotgun (WGS) entry which is preliminary data.</text>
</comment>
<keyword evidence="5" id="KW-0349">Heme</keyword>
<evidence type="ECO:0000256" key="2">
    <source>
        <dbReference type="ARBA" id="ARBA00004651"/>
    </source>
</evidence>
<keyword evidence="3" id="KW-0813">Transport</keyword>
<keyword evidence="11 13" id="KW-0472">Membrane</keyword>
<evidence type="ECO:0000256" key="9">
    <source>
        <dbReference type="ARBA" id="ARBA00022989"/>
    </source>
</evidence>
<accession>A0ABS0B7M6</accession>
<comment type="subcellular location">
    <subcellularLocation>
        <location evidence="2">Cell membrane</location>
        <topology evidence="2">Multi-pass membrane protein</topology>
    </subcellularLocation>
</comment>
<evidence type="ECO:0000256" key="11">
    <source>
        <dbReference type="ARBA" id="ARBA00023136"/>
    </source>
</evidence>
<evidence type="ECO:0000256" key="10">
    <source>
        <dbReference type="ARBA" id="ARBA00023004"/>
    </source>
</evidence>
<keyword evidence="16" id="KW-1185">Reference proteome</keyword>
<evidence type="ECO:0000256" key="12">
    <source>
        <dbReference type="ARBA" id="ARBA00037975"/>
    </source>
</evidence>
<feature type="transmembrane region" description="Helical" evidence="13">
    <location>
        <begin position="83"/>
        <end position="105"/>
    </location>
</feature>
<evidence type="ECO:0000256" key="8">
    <source>
        <dbReference type="ARBA" id="ARBA00022982"/>
    </source>
</evidence>
<dbReference type="InterPro" id="IPR052168">
    <property type="entry name" value="Cytochrome_b561_oxidase"/>
</dbReference>
<feature type="transmembrane region" description="Helical" evidence="13">
    <location>
        <begin position="143"/>
        <end position="161"/>
    </location>
</feature>
<evidence type="ECO:0000256" key="6">
    <source>
        <dbReference type="ARBA" id="ARBA00022692"/>
    </source>
</evidence>
<feature type="transmembrane region" description="Helical" evidence="13">
    <location>
        <begin position="43"/>
        <end position="62"/>
    </location>
</feature>
<keyword evidence="10" id="KW-0408">Iron</keyword>
<dbReference type="PANTHER" id="PTHR30529">
    <property type="entry name" value="CYTOCHROME B561"/>
    <property type="match status" value="1"/>
</dbReference>
<evidence type="ECO:0000313" key="15">
    <source>
        <dbReference type="EMBL" id="MBF6024827.1"/>
    </source>
</evidence>
<keyword evidence="6 13" id="KW-0812">Transmembrane</keyword>
<evidence type="ECO:0000256" key="13">
    <source>
        <dbReference type="SAM" id="Phobius"/>
    </source>
</evidence>
<dbReference type="PANTHER" id="PTHR30529:SF1">
    <property type="entry name" value="CYTOCHROME B561 HOMOLOG 2"/>
    <property type="match status" value="1"/>
</dbReference>
<proteinExistence type="inferred from homology"/>
<dbReference type="Pfam" id="PF01292">
    <property type="entry name" value="Ni_hydr_CYTB"/>
    <property type="match status" value="1"/>
</dbReference>
<dbReference type="InterPro" id="IPR011577">
    <property type="entry name" value="Cyt_b561_bac/Ni-Hgenase"/>
</dbReference>
<keyword evidence="8" id="KW-0249">Electron transport</keyword>
<evidence type="ECO:0000256" key="4">
    <source>
        <dbReference type="ARBA" id="ARBA00022475"/>
    </source>
</evidence>
<sequence length="171" mass="19353">MAMPLPFRYPRPVRWIHWLSVVLVIIAYATAESAEDPRSSGGQWHILAGLALLLVFVPRLLARFAANRAPVLTSPFATWSARLVQVALLLFLVVQPLLGVLMVWAEGEVLPVPLTGWQLRPLFVLGEAWSETLEDLHETVGNVFYAVIALHSLAALWHQFVRRDDVLRRMW</sequence>
<name>A0ABS0B7M6_9GAMM</name>
<dbReference type="SUPFAM" id="SSF81342">
    <property type="entry name" value="Transmembrane di-heme cytochromes"/>
    <property type="match status" value="1"/>
</dbReference>
<dbReference type="EMBL" id="JADLZT010000006">
    <property type="protein sequence ID" value="MBF6024827.1"/>
    <property type="molecule type" value="Genomic_DNA"/>
</dbReference>
<dbReference type="Gene3D" id="1.20.950.20">
    <property type="entry name" value="Transmembrane di-heme cytochromes, Chain C"/>
    <property type="match status" value="1"/>
</dbReference>
<gene>
    <name evidence="15" type="ORF">IU514_12405</name>
</gene>
<keyword evidence="4" id="KW-1003">Cell membrane</keyword>
<evidence type="ECO:0000256" key="1">
    <source>
        <dbReference type="ARBA" id="ARBA00001970"/>
    </source>
</evidence>
<feature type="domain" description="Cytochrome b561 bacterial/Ni-hydrogenase" evidence="14">
    <location>
        <begin position="8"/>
        <end position="171"/>
    </location>
</feature>
<dbReference type="InterPro" id="IPR016174">
    <property type="entry name" value="Di-haem_cyt_TM"/>
</dbReference>
<evidence type="ECO:0000256" key="3">
    <source>
        <dbReference type="ARBA" id="ARBA00022448"/>
    </source>
</evidence>
<keyword evidence="7" id="KW-0479">Metal-binding</keyword>
<evidence type="ECO:0000313" key="16">
    <source>
        <dbReference type="Proteomes" id="UP001429984"/>
    </source>
</evidence>
<feature type="transmembrane region" description="Helical" evidence="13">
    <location>
        <begin position="12"/>
        <end position="31"/>
    </location>
</feature>
<dbReference type="RefSeq" id="WP_194931413.1">
    <property type="nucleotide sequence ID" value="NZ_JADLZT010000006.1"/>
</dbReference>
<protein>
    <submittedName>
        <fullName evidence="15">Cytochrome b</fullName>
    </submittedName>
</protein>